<proteinExistence type="predicted"/>
<dbReference type="Proteomes" id="UP000321026">
    <property type="component" value="Unassembled WGS sequence"/>
</dbReference>
<evidence type="ECO:0000313" key="1">
    <source>
        <dbReference type="EMBL" id="TXG75770.1"/>
    </source>
</evidence>
<protein>
    <submittedName>
        <fullName evidence="1">Uncharacterized protein</fullName>
    </submittedName>
</protein>
<reference evidence="1 2" key="1">
    <citation type="submission" date="2018-09" db="EMBL/GenBank/DDBJ databases">
        <title>Metagenome Assembled Genomes from an Advanced Water Purification Facility.</title>
        <authorList>
            <person name="Stamps B.W."/>
            <person name="Spear J.R."/>
        </authorList>
    </citation>
    <scope>NUCLEOTIDE SEQUENCE [LARGE SCALE GENOMIC DNA]</scope>
    <source>
        <strain evidence="1">Bin_63_2</strain>
    </source>
</reference>
<dbReference type="AlphaFoldDB" id="A0A5C7J2P0"/>
<evidence type="ECO:0000313" key="2">
    <source>
        <dbReference type="Proteomes" id="UP000321026"/>
    </source>
</evidence>
<organism evidence="1 2">
    <name type="scientific">Candidatus Dojkabacteria bacterium</name>
    <dbReference type="NCBI Taxonomy" id="2099670"/>
    <lineage>
        <taxon>Bacteria</taxon>
        <taxon>Candidatus Dojkabacteria</taxon>
    </lineage>
</organism>
<comment type="caution">
    <text evidence="1">The sequence shown here is derived from an EMBL/GenBank/DDBJ whole genome shotgun (WGS) entry which is preliminary data.</text>
</comment>
<gene>
    <name evidence="1" type="ORF">E6Q11_06745</name>
</gene>
<sequence length="326" mass="37460">MQTQDDEDEQILQHIVESYGVTYQDMLHKFSLGFFLDLISLREEELAAALEEFGKFEWFSGSLSSKVFANELDLFLRSPYSEKLSEKTRVAINEFVEAIRTAQWQANAIDVMRSKNVNLIELAKTGDSQYSTKLTETPEGDVMQMSSRCSTYICEMRGGDKALLLIGNLIHDTRLLVERLGDNLTEVTKYDSAHCQNLIVSYLVSDEKIGDEFWNKIYAKKFSLNLNEIDEPFTVLDATPKLPRCYASKQQANTCHASGLFIAFNDYILRKSHQDEVLAAIQYWETKLSFGNYLLQDGKLQDPRLLHFCNERLKYLRFIINAFGKS</sequence>
<dbReference type="EMBL" id="SSDS01000107">
    <property type="protein sequence ID" value="TXG75770.1"/>
    <property type="molecule type" value="Genomic_DNA"/>
</dbReference>
<accession>A0A5C7J2P0</accession>
<name>A0A5C7J2P0_9BACT</name>